<dbReference type="CDD" id="cd02440">
    <property type="entry name" value="AdoMet_MTases"/>
    <property type="match status" value="1"/>
</dbReference>
<evidence type="ECO:0000313" key="3">
    <source>
        <dbReference type="Proteomes" id="UP000008744"/>
    </source>
</evidence>
<protein>
    <submittedName>
        <fullName evidence="2">GL15242</fullName>
    </submittedName>
</protein>
<gene>
    <name evidence="2" type="primary">Dper\GL15242</name>
    <name evidence="2" type="ORF">Dper_GL15242</name>
</gene>
<dbReference type="OrthoDB" id="10397119at2759"/>
<sequence length="313" mass="35689">MERFDRQFTMRALRQEFLRQRLFGAAMIEDSAIFRDANVLNIFCGDGGVAMLAIQAGARHVLAIDTVTNANMARRVIRKNGMLDRISVMGIDVRHLGLSGLRYDVLLCAWMDDMAIFQGKLSDLIVARDRFIRPGGIIYPYMIRISACGIEDGKAWEATNKWINANIGFRYLHMRELLRPVLVYLKPEQIVTSFNKITDFNLYTITLEQLNRAAFFSMVTIQEAPVHSICTALESLVMRPGGPVALNFNHFTPDYRHTIFYLGVQLNACTGSVIVGKLTELFDWSMTRQMLKWDYEYNGRNGKFVGSGNYTVR</sequence>
<reference evidence="2 3" key="1">
    <citation type="journal article" date="2007" name="Nature">
        <title>Evolution of genes and genomes on the Drosophila phylogeny.</title>
        <authorList>
            <consortium name="Drosophila 12 Genomes Consortium"/>
            <person name="Clark A.G."/>
            <person name="Eisen M.B."/>
            <person name="Smith D.R."/>
            <person name="Bergman C.M."/>
            <person name="Oliver B."/>
            <person name="Markow T.A."/>
            <person name="Kaufman T.C."/>
            <person name="Kellis M."/>
            <person name="Gelbart W."/>
            <person name="Iyer V.N."/>
            <person name="Pollard D.A."/>
            <person name="Sackton T.B."/>
            <person name="Larracuente A.M."/>
            <person name="Singh N.D."/>
            <person name="Abad J.P."/>
            <person name="Abt D.N."/>
            <person name="Adryan B."/>
            <person name="Aguade M."/>
            <person name="Akashi H."/>
            <person name="Anderson W.W."/>
            <person name="Aquadro C.F."/>
            <person name="Ardell D.H."/>
            <person name="Arguello R."/>
            <person name="Artieri C.G."/>
            <person name="Barbash D.A."/>
            <person name="Barker D."/>
            <person name="Barsanti P."/>
            <person name="Batterham P."/>
            <person name="Batzoglou S."/>
            <person name="Begun D."/>
            <person name="Bhutkar A."/>
            <person name="Blanco E."/>
            <person name="Bosak S.A."/>
            <person name="Bradley R.K."/>
            <person name="Brand A.D."/>
            <person name="Brent M.R."/>
            <person name="Brooks A.N."/>
            <person name="Brown R.H."/>
            <person name="Butlin R.K."/>
            <person name="Caggese C."/>
            <person name="Calvi B.R."/>
            <person name="Bernardo de Carvalho A."/>
            <person name="Caspi A."/>
            <person name="Castrezana S."/>
            <person name="Celniker S.E."/>
            <person name="Chang J.L."/>
            <person name="Chapple C."/>
            <person name="Chatterji S."/>
            <person name="Chinwalla A."/>
            <person name="Civetta A."/>
            <person name="Clifton S.W."/>
            <person name="Comeron J.M."/>
            <person name="Costello J.C."/>
            <person name="Coyne J.A."/>
            <person name="Daub J."/>
            <person name="David R.G."/>
            <person name="Delcher A.L."/>
            <person name="Delehaunty K."/>
            <person name="Do C.B."/>
            <person name="Ebling H."/>
            <person name="Edwards K."/>
            <person name="Eickbush T."/>
            <person name="Evans J.D."/>
            <person name="Filipski A."/>
            <person name="Findeiss S."/>
            <person name="Freyhult E."/>
            <person name="Fulton L."/>
            <person name="Fulton R."/>
            <person name="Garcia A.C."/>
            <person name="Gardiner A."/>
            <person name="Garfield D.A."/>
            <person name="Garvin B.E."/>
            <person name="Gibson G."/>
            <person name="Gilbert D."/>
            <person name="Gnerre S."/>
            <person name="Godfrey J."/>
            <person name="Good R."/>
            <person name="Gotea V."/>
            <person name="Gravely B."/>
            <person name="Greenberg A.J."/>
            <person name="Griffiths-Jones S."/>
            <person name="Gross S."/>
            <person name="Guigo R."/>
            <person name="Gustafson E.A."/>
            <person name="Haerty W."/>
            <person name="Hahn M.W."/>
            <person name="Halligan D.L."/>
            <person name="Halpern A.L."/>
            <person name="Halter G.M."/>
            <person name="Han M.V."/>
            <person name="Heger A."/>
            <person name="Hillier L."/>
            <person name="Hinrichs A.S."/>
            <person name="Holmes I."/>
            <person name="Hoskins R.A."/>
            <person name="Hubisz M.J."/>
            <person name="Hultmark D."/>
            <person name="Huntley M.A."/>
            <person name="Jaffe D.B."/>
            <person name="Jagadeeshan S."/>
            <person name="Jeck W.R."/>
            <person name="Johnson J."/>
            <person name="Jones C.D."/>
            <person name="Jordan W.C."/>
            <person name="Karpen G.H."/>
            <person name="Kataoka E."/>
            <person name="Keightley P.D."/>
            <person name="Kheradpour P."/>
            <person name="Kirkness E.F."/>
            <person name="Koerich L.B."/>
            <person name="Kristiansen K."/>
            <person name="Kudrna D."/>
            <person name="Kulathinal R.J."/>
            <person name="Kumar S."/>
            <person name="Kwok R."/>
            <person name="Lander E."/>
            <person name="Langley C.H."/>
            <person name="Lapoint R."/>
            <person name="Lazzaro B.P."/>
            <person name="Lee S.J."/>
            <person name="Levesque L."/>
            <person name="Li R."/>
            <person name="Lin C.F."/>
            <person name="Lin M.F."/>
            <person name="Lindblad-Toh K."/>
            <person name="Llopart A."/>
            <person name="Long M."/>
            <person name="Low L."/>
            <person name="Lozovsky E."/>
            <person name="Lu J."/>
            <person name="Luo M."/>
            <person name="Machado C.A."/>
            <person name="Makalowski W."/>
            <person name="Marzo M."/>
            <person name="Matsuda M."/>
            <person name="Matzkin L."/>
            <person name="McAllister B."/>
            <person name="McBride C.S."/>
            <person name="McKernan B."/>
            <person name="McKernan K."/>
            <person name="Mendez-Lago M."/>
            <person name="Minx P."/>
            <person name="Mollenhauer M.U."/>
            <person name="Montooth K."/>
            <person name="Mount S.M."/>
            <person name="Mu X."/>
            <person name="Myers E."/>
            <person name="Negre B."/>
            <person name="Newfeld S."/>
            <person name="Nielsen R."/>
            <person name="Noor M.A."/>
            <person name="O'Grady P."/>
            <person name="Pachter L."/>
            <person name="Papaceit M."/>
            <person name="Parisi M.J."/>
            <person name="Parisi M."/>
            <person name="Parts L."/>
            <person name="Pedersen J.S."/>
            <person name="Pesole G."/>
            <person name="Phillippy A.M."/>
            <person name="Ponting C.P."/>
            <person name="Pop M."/>
            <person name="Porcelli D."/>
            <person name="Powell J.R."/>
            <person name="Prohaska S."/>
            <person name="Pruitt K."/>
            <person name="Puig M."/>
            <person name="Quesneville H."/>
            <person name="Ram K.R."/>
            <person name="Rand D."/>
            <person name="Rasmussen M.D."/>
            <person name="Reed L.K."/>
            <person name="Reenan R."/>
            <person name="Reily A."/>
            <person name="Remington K.A."/>
            <person name="Rieger T.T."/>
            <person name="Ritchie M.G."/>
            <person name="Robin C."/>
            <person name="Rogers Y.H."/>
            <person name="Rohde C."/>
            <person name="Rozas J."/>
            <person name="Rubenfield M.J."/>
            <person name="Ruiz A."/>
            <person name="Russo S."/>
            <person name="Salzberg S.L."/>
            <person name="Sanchez-Gracia A."/>
            <person name="Saranga D.J."/>
            <person name="Sato H."/>
            <person name="Schaeffer S.W."/>
            <person name="Schatz M.C."/>
            <person name="Schlenke T."/>
            <person name="Schwartz R."/>
            <person name="Segarra C."/>
            <person name="Singh R.S."/>
            <person name="Sirot L."/>
            <person name="Sirota M."/>
            <person name="Sisneros N.B."/>
            <person name="Smith C.D."/>
            <person name="Smith T.F."/>
            <person name="Spieth J."/>
            <person name="Stage D.E."/>
            <person name="Stark A."/>
            <person name="Stephan W."/>
            <person name="Strausberg R.L."/>
            <person name="Strempel S."/>
            <person name="Sturgill D."/>
            <person name="Sutton G."/>
            <person name="Sutton G.G."/>
            <person name="Tao W."/>
            <person name="Teichmann S."/>
            <person name="Tobari Y.N."/>
            <person name="Tomimura Y."/>
            <person name="Tsolas J.M."/>
            <person name="Valente V.L."/>
            <person name="Venter E."/>
            <person name="Venter J.C."/>
            <person name="Vicario S."/>
            <person name="Vieira F.G."/>
            <person name="Vilella A.J."/>
            <person name="Villasante A."/>
            <person name="Walenz B."/>
            <person name="Wang J."/>
            <person name="Wasserman M."/>
            <person name="Watts T."/>
            <person name="Wilson D."/>
            <person name="Wilson R.K."/>
            <person name="Wing R.A."/>
            <person name="Wolfner M.F."/>
            <person name="Wong A."/>
            <person name="Wong G.K."/>
            <person name="Wu C.I."/>
            <person name="Wu G."/>
            <person name="Yamamoto D."/>
            <person name="Yang H.P."/>
            <person name="Yang S.P."/>
            <person name="Yorke J.A."/>
            <person name="Yoshida K."/>
            <person name="Zdobnov E."/>
            <person name="Zhang P."/>
            <person name="Zhang Y."/>
            <person name="Zimin A.V."/>
            <person name="Baldwin J."/>
            <person name="Abdouelleil A."/>
            <person name="Abdulkadir J."/>
            <person name="Abebe A."/>
            <person name="Abera B."/>
            <person name="Abreu J."/>
            <person name="Acer S.C."/>
            <person name="Aftuck L."/>
            <person name="Alexander A."/>
            <person name="An P."/>
            <person name="Anderson E."/>
            <person name="Anderson S."/>
            <person name="Arachi H."/>
            <person name="Azer M."/>
            <person name="Bachantsang P."/>
            <person name="Barry A."/>
            <person name="Bayul T."/>
            <person name="Berlin A."/>
            <person name="Bessette D."/>
            <person name="Bloom T."/>
            <person name="Blye J."/>
            <person name="Boguslavskiy L."/>
            <person name="Bonnet C."/>
            <person name="Boukhgalter B."/>
            <person name="Bourzgui I."/>
            <person name="Brown A."/>
            <person name="Cahill P."/>
            <person name="Channer S."/>
            <person name="Cheshatsang Y."/>
            <person name="Chuda L."/>
            <person name="Citroen M."/>
            <person name="Collymore A."/>
            <person name="Cooke P."/>
            <person name="Costello M."/>
            <person name="D'Aco K."/>
            <person name="Daza R."/>
            <person name="De Haan G."/>
            <person name="DeGray S."/>
            <person name="DeMaso C."/>
            <person name="Dhargay N."/>
            <person name="Dooley K."/>
            <person name="Dooley E."/>
            <person name="Doricent M."/>
            <person name="Dorje P."/>
            <person name="Dorjee K."/>
            <person name="Dupes A."/>
            <person name="Elong R."/>
            <person name="Falk J."/>
            <person name="Farina A."/>
            <person name="Faro S."/>
            <person name="Ferguson D."/>
            <person name="Fisher S."/>
            <person name="Foley C.D."/>
            <person name="Franke A."/>
            <person name="Friedrich D."/>
            <person name="Gadbois L."/>
            <person name="Gearin G."/>
            <person name="Gearin C.R."/>
            <person name="Giannoukos G."/>
            <person name="Goode T."/>
            <person name="Graham J."/>
            <person name="Grandbois E."/>
            <person name="Grewal S."/>
            <person name="Gyaltsen K."/>
            <person name="Hafez N."/>
            <person name="Hagos B."/>
            <person name="Hall J."/>
            <person name="Henson C."/>
            <person name="Hollinger A."/>
            <person name="Honan T."/>
            <person name="Huard M.D."/>
            <person name="Hughes L."/>
            <person name="Hurhula B."/>
            <person name="Husby M.E."/>
            <person name="Kamat A."/>
            <person name="Kanga B."/>
            <person name="Kashin S."/>
            <person name="Khazanovich D."/>
            <person name="Kisner P."/>
            <person name="Lance K."/>
            <person name="Lara M."/>
            <person name="Lee W."/>
            <person name="Lennon N."/>
            <person name="Letendre F."/>
            <person name="LeVine R."/>
            <person name="Lipovsky A."/>
            <person name="Liu X."/>
            <person name="Liu J."/>
            <person name="Liu S."/>
            <person name="Lokyitsang T."/>
            <person name="Lokyitsang Y."/>
            <person name="Lubonja R."/>
            <person name="Lui A."/>
            <person name="MacDonald P."/>
            <person name="Magnisalis V."/>
            <person name="Maru K."/>
            <person name="Matthews C."/>
            <person name="McCusker W."/>
            <person name="McDonough S."/>
            <person name="Mehta T."/>
            <person name="Meldrim J."/>
            <person name="Meneus L."/>
            <person name="Mihai O."/>
            <person name="Mihalev A."/>
            <person name="Mihova T."/>
            <person name="Mittelman R."/>
            <person name="Mlenga V."/>
            <person name="Montmayeur A."/>
            <person name="Mulrain L."/>
            <person name="Navidi A."/>
            <person name="Naylor J."/>
            <person name="Negash T."/>
            <person name="Nguyen T."/>
            <person name="Nguyen N."/>
            <person name="Nicol R."/>
            <person name="Norbu C."/>
            <person name="Norbu N."/>
            <person name="Novod N."/>
            <person name="O'Neill B."/>
            <person name="Osman S."/>
            <person name="Markiewicz E."/>
            <person name="Oyono O.L."/>
            <person name="Patti C."/>
            <person name="Phunkhang P."/>
            <person name="Pierre F."/>
            <person name="Priest M."/>
            <person name="Raghuraman S."/>
            <person name="Rege F."/>
            <person name="Reyes R."/>
            <person name="Rise C."/>
            <person name="Rogov P."/>
            <person name="Ross K."/>
            <person name="Ryan E."/>
            <person name="Settipalli S."/>
            <person name="Shea T."/>
            <person name="Sherpa N."/>
            <person name="Shi L."/>
            <person name="Shih D."/>
            <person name="Sparrow T."/>
            <person name="Spaulding J."/>
            <person name="Stalker J."/>
            <person name="Stange-Thomann N."/>
            <person name="Stavropoulos S."/>
            <person name="Stone C."/>
            <person name="Strader C."/>
            <person name="Tesfaye S."/>
            <person name="Thomson T."/>
            <person name="Thoulutsang Y."/>
            <person name="Thoulutsang D."/>
            <person name="Topham K."/>
            <person name="Topping I."/>
            <person name="Tsamla T."/>
            <person name="Vassiliev H."/>
            <person name="Vo A."/>
            <person name="Wangchuk T."/>
            <person name="Wangdi T."/>
            <person name="Weiand M."/>
            <person name="Wilkinson J."/>
            <person name="Wilson A."/>
            <person name="Yadav S."/>
            <person name="Young G."/>
            <person name="Yu Q."/>
            <person name="Zembek L."/>
            <person name="Zhong D."/>
            <person name="Zimmer A."/>
            <person name="Zwirko Z."/>
            <person name="Jaffe D.B."/>
            <person name="Alvarez P."/>
            <person name="Brockman W."/>
            <person name="Butler J."/>
            <person name="Chin C."/>
            <person name="Gnerre S."/>
            <person name="Grabherr M."/>
            <person name="Kleber M."/>
            <person name="Mauceli E."/>
            <person name="MacCallum I."/>
        </authorList>
    </citation>
    <scope>NUCLEOTIDE SEQUENCE [LARGE SCALE GENOMIC DNA]</scope>
    <source>
        <strain evidence="3">MSH-3 / Tucson 14011-0111.49</strain>
    </source>
</reference>
<dbReference type="GO" id="GO:0042054">
    <property type="term" value="F:histone methyltransferase activity"/>
    <property type="evidence" value="ECO:0007669"/>
    <property type="project" value="TreeGrafter"/>
</dbReference>
<dbReference type="Gene3D" id="3.40.50.150">
    <property type="entry name" value="Vaccinia Virus protein VP39"/>
    <property type="match status" value="1"/>
</dbReference>
<accession>B4H3U6</accession>
<dbReference type="PANTHER" id="PTHR11006">
    <property type="entry name" value="PROTEIN ARGININE N-METHYLTRANSFERASE"/>
    <property type="match status" value="1"/>
</dbReference>
<dbReference type="GO" id="GO:0016274">
    <property type="term" value="F:protein-arginine N-methyltransferase activity"/>
    <property type="evidence" value="ECO:0007669"/>
    <property type="project" value="InterPro"/>
</dbReference>
<dbReference type="Proteomes" id="UP000008744">
    <property type="component" value="Unassembled WGS sequence"/>
</dbReference>
<dbReference type="eggNOG" id="KOG1499">
    <property type="taxonomic scope" value="Eukaryota"/>
</dbReference>
<dbReference type="HOGENOM" id="CLU_889254_0_0_1"/>
<dbReference type="InterPro" id="IPR029063">
    <property type="entry name" value="SAM-dependent_MTases_sf"/>
</dbReference>
<dbReference type="SUPFAM" id="SSF53335">
    <property type="entry name" value="S-adenosyl-L-methionine-dependent methyltransferases"/>
    <property type="match status" value="1"/>
</dbReference>
<organism evidence="3">
    <name type="scientific">Drosophila persimilis</name>
    <name type="common">Fruit fly</name>
    <dbReference type="NCBI Taxonomy" id="7234"/>
    <lineage>
        <taxon>Eukaryota</taxon>
        <taxon>Metazoa</taxon>
        <taxon>Ecdysozoa</taxon>
        <taxon>Arthropoda</taxon>
        <taxon>Hexapoda</taxon>
        <taxon>Insecta</taxon>
        <taxon>Pterygota</taxon>
        <taxon>Neoptera</taxon>
        <taxon>Endopterygota</taxon>
        <taxon>Diptera</taxon>
        <taxon>Brachycera</taxon>
        <taxon>Muscomorpha</taxon>
        <taxon>Ephydroidea</taxon>
        <taxon>Drosophilidae</taxon>
        <taxon>Drosophila</taxon>
        <taxon>Sophophora</taxon>
    </lineage>
</organism>
<dbReference type="KEGG" id="dpe:6600420"/>
<dbReference type="PhylomeDB" id="B4H3U6"/>
<name>B4H3U6_DROPE</name>
<dbReference type="GO" id="GO:0005634">
    <property type="term" value="C:nucleus"/>
    <property type="evidence" value="ECO:0007669"/>
    <property type="project" value="TreeGrafter"/>
</dbReference>
<keyword evidence="1" id="KW-0949">S-adenosyl-L-methionine</keyword>
<dbReference type="InterPro" id="IPR025799">
    <property type="entry name" value="Arg_MeTrfase"/>
</dbReference>
<proteinExistence type="predicted"/>
<dbReference type="Gene3D" id="2.70.160.11">
    <property type="entry name" value="Hnrnp arginine n-methyltransferase1"/>
    <property type="match status" value="1"/>
</dbReference>
<dbReference type="EMBL" id="CH479207">
    <property type="protein sequence ID" value="EDW31047.1"/>
    <property type="molecule type" value="Genomic_DNA"/>
</dbReference>
<dbReference type="PANTHER" id="PTHR11006:SF118">
    <property type="entry name" value="N-METHYLTRANSFERASE, PUTATIVE-RELATED"/>
    <property type="match status" value="1"/>
</dbReference>
<dbReference type="SMR" id="B4H3U6"/>
<dbReference type="STRING" id="7234.B4H3U6"/>
<evidence type="ECO:0000256" key="1">
    <source>
        <dbReference type="ARBA" id="ARBA00022691"/>
    </source>
</evidence>
<dbReference type="OMA" id="MIRISAC"/>
<dbReference type="AlphaFoldDB" id="B4H3U6"/>
<keyword evidence="3" id="KW-1185">Reference proteome</keyword>
<evidence type="ECO:0000313" key="2">
    <source>
        <dbReference type="EMBL" id="EDW31047.1"/>
    </source>
</evidence>